<keyword evidence="4" id="KW-1185">Reference proteome</keyword>
<gene>
    <name evidence="3" type="ORF">SAMN05421736_10615</name>
</gene>
<dbReference type="EMBL" id="FNPI01000006">
    <property type="protein sequence ID" value="SDZ08404.1"/>
    <property type="molecule type" value="Genomic_DNA"/>
</dbReference>
<feature type="domain" description="DUF7852" evidence="2">
    <location>
        <begin position="43"/>
        <end position="90"/>
    </location>
</feature>
<sequence>MWDKHHKPAPPYYNYKPKTQKNAVSPSAKSYPAKPDITLDKTILKSPVVLAETTVQIDLNTTIKFPEPVLEIKDIKKNLKITQCRLLLPTNKLFISGFVRKNIQYATPKYGSHHSVISSIRSLTLDVPFKSVTEVDFIKEPRFALQPDTKEFAFFKSSPLPTGFSQKEKLLSADLGQFDQISGENFNELPFCELISSRFIETDEPLDRKMGKVHNARGEWIQAPFEEGTFTSVEEKMVLELTLKVLQKQQVRIDSK</sequence>
<dbReference type="InterPro" id="IPR054845">
    <property type="entry name" value="Exosporium_prot_C"/>
</dbReference>
<dbReference type="InterPro" id="IPR057174">
    <property type="entry name" value="DUF7852"/>
</dbReference>
<dbReference type="NCBIfam" id="NF045794">
    <property type="entry name" value="CsxC_fam"/>
    <property type="match status" value="1"/>
</dbReference>
<name>A0A1H3Q4H1_9BACI</name>
<reference evidence="4" key="1">
    <citation type="submission" date="2016-10" db="EMBL/GenBank/DDBJ databases">
        <authorList>
            <person name="Varghese N."/>
            <person name="Submissions S."/>
        </authorList>
    </citation>
    <scope>NUCLEOTIDE SEQUENCE [LARGE SCALE GENOMIC DNA]</scope>
    <source>
        <strain evidence="4">SP</strain>
    </source>
</reference>
<dbReference type="Pfam" id="PF25250">
    <property type="entry name" value="DUF7852"/>
    <property type="match status" value="1"/>
</dbReference>
<organism evidence="3 4">
    <name type="scientific">Evansella caseinilytica</name>
    <dbReference type="NCBI Taxonomy" id="1503961"/>
    <lineage>
        <taxon>Bacteria</taxon>
        <taxon>Bacillati</taxon>
        <taxon>Bacillota</taxon>
        <taxon>Bacilli</taxon>
        <taxon>Bacillales</taxon>
        <taxon>Bacillaceae</taxon>
        <taxon>Evansella</taxon>
    </lineage>
</organism>
<dbReference type="OrthoDB" id="2381017at2"/>
<evidence type="ECO:0000313" key="4">
    <source>
        <dbReference type="Proteomes" id="UP000198935"/>
    </source>
</evidence>
<protein>
    <recommendedName>
        <fullName evidence="2">DUF7852 domain-containing protein</fullName>
    </recommendedName>
</protein>
<accession>A0A1H3Q4H1</accession>
<evidence type="ECO:0000259" key="2">
    <source>
        <dbReference type="Pfam" id="PF25250"/>
    </source>
</evidence>
<feature type="region of interest" description="Disordered" evidence="1">
    <location>
        <begin position="1"/>
        <end position="31"/>
    </location>
</feature>
<evidence type="ECO:0000256" key="1">
    <source>
        <dbReference type="SAM" id="MobiDB-lite"/>
    </source>
</evidence>
<dbReference type="Proteomes" id="UP000198935">
    <property type="component" value="Unassembled WGS sequence"/>
</dbReference>
<evidence type="ECO:0000313" key="3">
    <source>
        <dbReference type="EMBL" id="SDZ08404.1"/>
    </source>
</evidence>
<dbReference type="AlphaFoldDB" id="A0A1H3Q4H1"/>
<proteinExistence type="predicted"/>